<evidence type="ECO:0000313" key="1">
    <source>
        <dbReference type="EMBL" id="MBB4124648.1"/>
    </source>
</evidence>
<keyword evidence="2" id="KW-1185">Reference proteome</keyword>
<dbReference type="Gene3D" id="2.60.200.60">
    <property type="match status" value="1"/>
</dbReference>
<dbReference type="EMBL" id="JACIDZ010000029">
    <property type="protein sequence ID" value="MBB4124648.1"/>
    <property type="molecule type" value="Genomic_DNA"/>
</dbReference>
<protein>
    <submittedName>
        <fullName evidence="1">Uncharacterized protein</fullName>
    </submittedName>
</protein>
<name>A0A7W6KNQ4_9HYPH</name>
<accession>A0A7W6KNQ4</accession>
<reference evidence="1 2" key="1">
    <citation type="submission" date="2020-08" db="EMBL/GenBank/DDBJ databases">
        <title>Genomic Encyclopedia of Type Strains, Phase IV (KMG-IV): sequencing the most valuable type-strain genomes for metagenomic binning, comparative biology and taxonomic classification.</title>
        <authorList>
            <person name="Goeker M."/>
        </authorList>
    </citation>
    <scope>NUCLEOTIDE SEQUENCE [LARGE SCALE GENOMIC DNA]</scope>
    <source>
        <strain evidence="1 2">DSM 28101</strain>
    </source>
</reference>
<organism evidence="1 2">
    <name type="scientific">Martelella radicis</name>
    <dbReference type="NCBI Taxonomy" id="1397476"/>
    <lineage>
        <taxon>Bacteria</taxon>
        <taxon>Pseudomonadati</taxon>
        <taxon>Pseudomonadota</taxon>
        <taxon>Alphaproteobacteria</taxon>
        <taxon>Hyphomicrobiales</taxon>
        <taxon>Aurantimonadaceae</taxon>
        <taxon>Martelella</taxon>
    </lineage>
</organism>
<comment type="caution">
    <text evidence="1">The sequence shown here is derived from an EMBL/GenBank/DDBJ whole genome shotgun (WGS) entry which is preliminary data.</text>
</comment>
<dbReference type="Proteomes" id="UP000530571">
    <property type="component" value="Unassembled WGS sequence"/>
</dbReference>
<proteinExistence type="predicted"/>
<sequence>MPPAHRKGDIGSGHGCYYPPTPATFGSGNFIVNGKPAMRVGDSYAPDGCQARSLFWTVSHSPQACCAFSSSEILYSCHPLRVVMRLSCQQ</sequence>
<gene>
    <name evidence="1" type="ORF">GGR30_004608</name>
</gene>
<dbReference type="AlphaFoldDB" id="A0A7W6KNQ4"/>
<evidence type="ECO:0000313" key="2">
    <source>
        <dbReference type="Proteomes" id="UP000530571"/>
    </source>
</evidence>